<name>D0ABD5_9ORYZ</name>
<accession>D0ABD5</accession>
<sequence>MGVRSPACEATNYEVDLAGEALIPVLAVNYEGRLVGKFCEWLPGLVHGFKGIEKFDAMVPAIFPLNRLV</sequence>
<evidence type="ECO:0000313" key="1">
    <source>
        <dbReference type="EMBL" id="CBG76258.1"/>
    </source>
</evidence>
<reference evidence="1" key="1">
    <citation type="journal article" date="2009" name="J. Genet. Genomics">
        <title>Analysis of collinear regions of Oryza AA and CC genomes.</title>
        <authorList>
            <person name="Feng Q."/>
            <person name="Huang T."/>
            <person name="Zhao Q."/>
            <person name="Zhu J."/>
            <person name="Lin Z."/>
            <person name="Han B."/>
        </authorList>
    </citation>
    <scope>NUCLEOTIDE SEQUENCE</scope>
</reference>
<protein>
    <submittedName>
        <fullName evidence="1">OO_Ba0005L10-OO_Ba0081K17.9 protein</fullName>
    </submittedName>
</protein>
<organism evidence="1">
    <name type="scientific">Oryza officinalis</name>
    <dbReference type="NCBI Taxonomy" id="4535"/>
    <lineage>
        <taxon>Eukaryota</taxon>
        <taxon>Viridiplantae</taxon>
        <taxon>Streptophyta</taxon>
        <taxon>Embryophyta</taxon>
        <taxon>Tracheophyta</taxon>
        <taxon>Spermatophyta</taxon>
        <taxon>Magnoliopsida</taxon>
        <taxon>Liliopsida</taxon>
        <taxon>Poales</taxon>
        <taxon>Poaceae</taxon>
        <taxon>BOP clade</taxon>
        <taxon>Oryzoideae</taxon>
        <taxon>Oryzeae</taxon>
        <taxon>Oryzinae</taxon>
        <taxon>Oryza</taxon>
    </lineage>
</organism>
<dbReference type="EMBL" id="FP565615">
    <property type="protein sequence ID" value="CBG76258.1"/>
    <property type="molecule type" value="Genomic_DNA"/>
</dbReference>
<reference evidence="1" key="2">
    <citation type="submission" date="2009-09" db="EMBL/GenBank/DDBJ databases">
        <authorList>
            <person name="Han"/>
            <person name="B"/>
            <person name="Feng"/>
            <person name="Q"/>
            <person name="Huang"/>
            <person name="T"/>
            <person name="Zhao"/>
            <person name="Q"/>
            <person name="Zhu"/>
            <person name="J J.and.Lin."/>
            <person name="Z X."/>
        </authorList>
    </citation>
    <scope>NUCLEOTIDE SEQUENCE</scope>
</reference>
<gene>
    <name evidence="1" type="primary">OO_Ba0005L10-OO_Ba0081K17.9</name>
</gene>
<dbReference type="AlphaFoldDB" id="D0ABD5"/>
<proteinExistence type="predicted"/>